<protein>
    <submittedName>
        <fullName evidence="1">Unannotated protein</fullName>
    </submittedName>
</protein>
<sequence length="189" mass="20583">MSERIIFSHEDATRFIVGTVGIPGERAFFIQAVSSSGITTVSVEKSQVVALAQRLRELVTEVRRSKLASLDEIGLPAISDNAELEFPIDEEFQAGVMGIAWDPESQRVSIEIQSIADGEFTDLISGDDDLADVEDPPDLLRITVRLNQVKGFCNRAEAVINAGRPACPFCGLAVDPIGHLCPRANGYRR</sequence>
<proteinExistence type="predicted"/>
<evidence type="ECO:0000313" key="2">
    <source>
        <dbReference type="EMBL" id="CAB4603867.1"/>
    </source>
</evidence>
<dbReference type="EMBL" id="CAEZSJ010000159">
    <property type="protein sequence ID" value="CAB4546136.1"/>
    <property type="molecule type" value="Genomic_DNA"/>
</dbReference>
<dbReference type="InterPro" id="IPR021441">
    <property type="entry name" value="DUF3090"/>
</dbReference>
<organism evidence="1">
    <name type="scientific">freshwater metagenome</name>
    <dbReference type="NCBI Taxonomy" id="449393"/>
    <lineage>
        <taxon>unclassified sequences</taxon>
        <taxon>metagenomes</taxon>
        <taxon>ecological metagenomes</taxon>
    </lineage>
</organism>
<dbReference type="AlphaFoldDB" id="A0A6J6C4J7"/>
<evidence type="ECO:0000313" key="1">
    <source>
        <dbReference type="EMBL" id="CAB4546136.1"/>
    </source>
</evidence>
<reference evidence="1" key="1">
    <citation type="submission" date="2020-05" db="EMBL/GenBank/DDBJ databases">
        <authorList>
            <person name="Chiriac C."/>
            <person name="Salcher M."/>
            <person name="Ghai R."/>
            <person name="Kavagutti S V."/>
        </authorList>
    </citation>
    <scope>NUCLEOTIDE SEQUENCE</scope>
</reference>
<dbReference type="Pfam" id="PF11290">
    <property type="entry name" value="DUF3090"/>
    <property type="match status" value="1"/>
</dbReference>
<dbReference type="NCBIfam" id="TIGR03847">
    <property type="entry name" value="conserved hypothetical protein"/>
    <property type="match status" value="1"/>
</dbReference>
<name>A0A6J6C4J7_9ZZZZ</name>
<dbReference type="EMBL" id="CAEZUQ010000029">
    <property type="protein sequence ID" value="CAB4603867.1"/>
    <property type="molecule type" value="Genomic_DNA"/>
</dbReference>
<gene>
    <name evidence="1" type="ORF">UFOPK1425_00841</name>
    <name evidence="2" type="ORF">UFOPK1842_00367</name>
</gene>
<accession>A0A6J6C4J7</accession>